<comment type="caution">
    <text evidence="1">The sequence shown here is derived from an EMBL/GenBank/DDBJ whole genome shotgun (WGS) entry which is preliminary data.</text>
</comment>
<proteinExistence type="predicted"/>
<sequence length="86" mass="10012">MVKSKLELICSKCGRNYKLSVWFKKLKKSAFLQKAYEIEKVSYQNPKPSKMAILETGWLWHTRFSVSLVSNGFDIRSITKEPNRIG</sequence>
<dbReference type="EMBL" id="REGN01004969">
    <property type="protein sequence ID" value="RNA15373.1"/>
    <property type="molecule type" value="Genomic_DNA"/>
</dbReference>
<keyword evidence="2" id="KW-1185">Reference proteome</keyword>
<protein>
    <submittedName>
        <fullName evidence="1">Uncharacterized protein</fullName>
    </submittedName>
</protein>
<gene>
    <name evidence="1" type="ORF">BpHYR1_011177</name>
</gene>
<dbReference type="Proteomes" id="UP000276133">
    <property type="component" value="Unassembled WGS sequence"/>
</dbReference>
<name>A0A3M7QVP8_BRAPC</name>
<organism evidence="1 2">
    <name type="scientific">Brachionus plicatilis</name>
    <name type="common">Marine rotifer</name>
    <name type="synonym">Brachionus muelleri</name>
    <dbReference type="NCBI Taxonomy" id="10195"/>
    <lineage>
        <taxon>Eukaryota</taxon>
        <taxon>Metazoa</taxon>
        <taxon>Spiralia</taxon>
        <taxon>Gnathifera</taxon>
        <taxon>Rotifera</taxon>
        <taxon>Eurotatoria</taxon>
        <taxon>Monogononta</taxon>
        <taxon>Pseudotrocha</taxon>
        <taxon>Ploima</taxon>
        <taxon>Brachionidae</taxon>
        <taxon>Brachionus</taxon>
    </lineage>
</organism>
<evidence type="ECO:0000313" key="1">
    <source>
        <dbReference type="EMBL" id="RNA15373.1"/>
    </source>
</evidence>
<reference evidence="1 2" key="1">
    <citation type="journal article" date="2018" name="Sci. Rep.">
        <title>Genomic signatures of local adaptation to the degree of environmental predictability in rotifers.</title>
        <authorList>
            <person name="Franch-Gras L."/>
            <person name="Hahn C."/>
            <person name="Garcia-Roger E.M."/>
            <person name="Carmona M.J."/>
            <person name="Serra M."/>
            <person name="Gomez A."/>
        </authorList>
    </citation>
    <scope>NUCLEOTIDE SEQUENCE [LARGE SCALE GENOMIC DNA]</scope>
    <source>
        <strain evidence="1">HYR1</strain>
    </source>
</reference>
<dbReference type="AlphaFoldDB" id="A0A3M7QVP8"/>
<evidence type="ECO:0000313" key="2">
    <source>
        <dbReference type="Proteomes" id="UP000276133"/>
    </source>
</evidence>
<accession>A0A3M7QVP8</accession>